<proteinExistence type="predicted"/>
<dbReference type="PANTHER" id="PTHR45912:SF3">
    <property type="entry name" value="CILIA- AND FLAGELLA-ASSOCIATED PROTEIN 47"/>
    <property type="match status" value="1"/>
</dbReference>
<evidence type="ECO:0000313" key="3">
    <source>
        <dbReference type="WBParaSite" id="maker-unitig_23721-snap-gene-0.1-mRNA-1"/>
    </source>
</evidence>
<evidence type="ECO:0000256" key="1">
    <source>
        <dbReference type="SAM" id="MobiDB-lite"/>
    </source>
</evidence>
<protein>
    <submittedName>
        <fullName evidence="3">HP domain-containing protein</fullName>
    </submittedName>
</protein>
<dbReference type="AlphaFoldDB" id="A0A1I8F8Y4"/>
<sequence>MRAFRLPRFYGTDKIEAAVLFKQCTRACQLCVHSGENAIGQESGPVTSQQKLAEAKECTNPLTSLVCMIPNQGTIAPYQKALVCFRFSPRWYKSKRSFHTTEDSPPKQDFALFMYIQLVGTQTDSASPDSHRTQLEVALTGTALPILLQVSPSRGGELRRCPAEHPADAAFTLANQSEDGLPVLFSRSARSPTSMPDQSEVKLSQARELPFGNFDVQLEICILGEVADDRQDPLTRRLDVIHSPVASTRGITPLVANEVGLCTDTRFDELNERPVQPPLAALVAHTNARLHRQHAVSADEGSGGDGKRRKQARIAFPNESSRQPATVGAAPPCSPRVKRHNFVDPDYAYEDSEVERVRQHKQGYADSQRKRTENLIVSQRDRRLKRFENDRDMGMIPAMGMRPVKLGLEDLRPDTPPPEPPNKVFQLLSTKEIQDVKETAANQTAKDGLGAVPMSQKEKEECRMLLRPQELHQVVITPAPSISASSAFVPWSPPRADS</sequence>
<keyword evidence="2" id="KW-1185">Reference proteome</keyword>
<dbReference type="WBParaSite" id="maker-unitig_23721-snap-gene-0.1-mRNA-1">
    <property type="protein sequence ID" value="maker-unitig_23721-snap-gene-0.1-mRNA-1"/>
    <property type="gene ID" value="maker-unitig_23721-snap-gene-0.1"/>
</dbReference>
<accession>A0A1I8F8Y4</accession>
<feature type="region of interest" description="Disordered" evidence="1">
    <location>
        <begin position="315"/>
        <end position="340"/>
    </location>
</feature>
<dbReference type="Proteomes" id="UP000095280">
    <property type="component" value="Unplaced"/>
</dbReference>
<organism evidence="2 3">
    <name type="scientific">Macrostomum lignano</name>
    <dbReference type="NCBI Taxonomy" id="282301"/>
    <lineage>
        <taxon>Eukaryota</taxon>
        <taxon>Metazoa</taxon>
        <taxon>Spiralia</taxon>
        <taxon>Lophotrochozoa</taxon>
        <taxon>Platyhelminthes</taxon>
        <taxon>Rhabditophora</taxon>
        <taxon>Macrostomorpha</taxon>
        <taxon>Macrostomida</taxon>
        <taxon>Macrostomidae</taxon>
        <taxon>Macrostomum</taxon>
    </lineage>
</organism>
<dbReference type="GO" id="GO:0005929">
    <property type="term" value="C:cilium"/>
    <property type="evidence" value="ECO:0007669"/>
    <property type="project" value="TreeGrafter"/>
</dbReference>
<dbReference type="GO" id="GO:0060271">
    <property type="term" value="P:cilium assembly"/>
    <property type="evidence" value="ECO:0007669"/>
    <property type="project" value="TreeGrafter"/>
</dbReference>
<reference evidence="3" key="1">
    <citation type="submission" date="2016-11" db="UniProtKB">
        <authorList>
            <consortium name="WormBaseParasite"/>
        </authorList>
    </citation>
    <scope>IDENTIFICATION</scope>
</reference>
<evidence type="ECO:0000313" key="2">
    <source>
        <dbReference type="Proteomes" id="UP000095280"/>
    </source>
</evidence>
<feature type="region of interest" description="Disordered" evidence="1">
    <location>
        <begin position="291"/>
        <end position="310"/>
    </location>
</feature>
<dbReference type="PANTHER" id="PTHR45912">
    <property type="entry name" value="CILIA- AND FLAGELLA-ASSOCIATED PROTEIN 47"/>
    <property type="match status" value="1"/>
</dbReference>
<name>A0A1I8F8Y4_9PLAT</name>